<gene>
    <name evidence="1" type="ORF">Fot_14511</name>
</gene>
<comment type="caution">
    <text evidence="1">The sequence shown here is derived from an EMBL/GenBank/DDBJ whole genome shotgun (WGS) entry which is preliminary data.</text>
</comment>
<reference evidence="2" key="1">
    <citation type="submission" date="2024-07" db="EMBL/GenBank/DDBJ databases">
        <title>Two chromosome-level genome assemblies of Korean endemic species Abeliophyllum distichum and Forsythia ovata (Oleaceae).</title>
        <authorList>
            <person name="Jang H."/>
        </authorList>
    </citation>
    <scope>NUCLEOTIDE SEQUENCE [LARGE SCALE GENOMIC DNA]</scope>
</reference>
<sequence length="115" mass="13381">MLPTKIEPRISSRESPNCYRATRQRFFNQKEFGSDVGYLSRSFRNSIIDDGIIKDLTFLNYVCNSLEARETKEDVYERDIQQQEEGKGLNRKTLEHLAISYVSISIVTGMIEKRP</sequence>
<protein>
    <submittedName>
        <fullName evidence="1">Uncharacterized protein</fullName>
    </submittedName>
</protein>
<name>A0ABD1W6J0_9LAMI</name>
<dbReference type="AlphaFoldDB" id="A0ABD1W6J0"/>
<proteinExistence type="predicted"/>
<evidence type="ECO:0000313" key="2">
    <source>
        <dbReference type="Proteomes" id="UP001604277"/>
    </source>
</evidence>
<dbReference type="EMBL" id="JBFOLJ010000004">
    <property type="protein sequence ID" value="KAL2545278.1"/>
    <property type="molecule type" value="Genomic_DNA"/>
</dbReference>
<keyword evidence="2" id="KW-1185">Reference proteome</keyword>
<dbReference type="Proteomes" id="UP001604277">
    <property type="component" value="Unassembled WGS sequence"/>
</dbReference>
<organism evidence="1 2">
    <name type="scientific">Forsythia ovata</name>
    <dbReference type="NCBI Taxonomy" id="205694"/>
    <lineage>
        <taxon>Eukaryota</taxon>
        <taxon>Viridiplantae</taxon>
        <taxon>Streptophyta</taxon>
        <taxon>Embryophyta</taxon>
        <taxon>Tracheophyta</taxon>
        <taxon>Spermatophyta</taxon>
        <taxon>Magnoliopsida</taxon>
        <taxon>eudicotyledons</taxon>
        <taxon>Gunneridae</taxon>
        <taxon>Pentapetalae</taxon>
        <taxon>asterids</taxon>
        <taxon>lamiids</taxon>
        <taxon>Lamiales</taxon>
        <taxon>Oleaceae</taxon>
        <taxon>Forsythieae</taxon>
        <taxon>Forsythia</taxon>
    </lineage>
</organism>
<evidence type="ECO:0000313" key="1">
    <source>
        <dbReference type="EMBL" id="KAL2545278.1"/>
    </source>
</evidence>
<accession>A0ABD1W6J0</accession>